<keyword evidence="2" id="KW-0472">Membrane</keyword>
<sequence length="772" mass="79878">MTRLVRRLTTAGSAMAAVGLTVGAVLASAVPAPVAPTTYAVTAVASSGALAHGPAVTPAKDVAIIVLSTLTPSVVGPGKDVTVTGTVTAPLTGPLSSPELRVVRGAVKVDQRTALDSWASGRTQTAGRTVGTTALPTVAAGQSRAFTATVPWEGLRSDEAFAAVPISVQVVQEGATEPTGETRTFVAWNGRKEYVPLTVATVMPVTLDPDVDLFSRDDVSRQSAWQRAIGPQSRVARIVEGTRGSEVDLAVDPAVLGPDAGADAGSGGVTPTPSPSGTTPNAPATTPGATTPTTPPTTSPTPTPTTSGAQPSQASVEIARLADDLVTQLRGRAVWALPHADADIAATVGIDPANSLVRDLVSRATALTKRLGQPARSDIVWPVDGLMPNGREQGIKRLLSGTAVKKPAGIVVSAPAVTKATAYTPTARRVGSGGTRLLAYDPRLSALLPKRTDPSPVLSVQRYLAETLVLLGERAGTPRSVLVAAPRTYDPDPAALATFLSATSSAPWLDTVDAASLLSDNGADKAVPQTRPTTAVASAAPRPVLTARRLAQMAEQRDTLLSVSSVLRDGAEFERTYREVLDELASTRWRYQPGSWVTLSTSVARDIRAATSAIRVVPRTSTINLLAETGTLRITVENGLDYTVQDIRLRLVPDNPRIRIVEQPAPLTIGPSSRTNVPVEVAAVAAGRAEIRAFLTTADGTQIGSPASIPVAANPLDSTIYWVGGVLVGLVLLAGVVRAVVKGTSRVDEIADIEAVTAAHESLGGADDRDRD</sequence>
<evidence type="ECO:0000256" key="1">
    <source>
        <dbReference type="SAM" id="MobiDB-lite"/>
    </source>
</evidence>
<dbReference type="RefSeq" id="WP_344942588.1">
    <property type="nucleotide sequence ID" value="NZ_BAABDC010000001.1"/>
</dbReference>
<accession>A0ABP7CTD5</accession>
<evidence type="ECO:0000313" key="4">
    <source>
        <dbReference type="EMBL" id="GAA3696064.1"/>
    </source>
</evidence>
<evidence type="ECO:0008006" key="6">
    <source>
        <dbReference type="Google" id="ProtNLM"/>
    </source>
</evidence>
<dbReference type="InterPro" id="IPR046112">
    <property type="entry name" value="DUF6049"/>
</dbReference>
<keyword evidence="3" id="KW-0732">Signal</keyword>
<dbReference type="EMBL" id="BAABDC010000001">
    <property type="protein sequence ID" value="GAA3696064.1"/>
    <property type="molecule type" value="Genomic_DNA"/>
</dbReference>
<evidence type="ECO:0000256" key="2">
    <source>
        <dbReference type="SAM" id="Phobius"/>
    </source>
</evidence>
<dbReference type="Proteomes" id="UP001501468">
    <property type="component" value="Unassembled WGS sequence"/>
</dbReference>
<feature type="compositionally biased region" description="Pro residues" evidence="1">
    <location>
        <begin position="293"/>
        <end position="303"/>
    </location>
</feature>
<name>A0ABP7CTD5_9MICO</name>
<dbReference type="Pfam" id="PF19516">
    <property type="entry name" value="DUF6049"/>
    <property type="match status" value="1"/>
</dbReference>
<comment type="caution">
    <text evidence="4">The sequence shown here is derived from an EMBL/GenBank/DDBJ whole genome shotgun (WGS) entry which is preliminary data.</text>
</comment>
<keyword evidence="2" id="KW-0812">Transmembrane</keyword>
<feature type="chain" id="PRO_5046217534" description="Glycoprotein" evidence="3">
    <location>
        <begin position="17"/>
        <end position="772"/>
    </location>
</feature>
<gene>
    <name evidence="4" type="ORF">GCM10022399_10690</name>
</gene>
<feature type="signal peptide" evidence="3">
    <location>
        <begin position="1"/>
        <end position="16"/>
    </location>
</feature>
<feature type="region of interest" description="Disordered" evidence="1">
    <location>
        <begin position="255"/>
        <end position="314"/>
    </location>
</feature>
<feature type="compositionally biased region" description="Low complexity" evidence="1">
    <location>
        <begin position="257"/>
        <end position="292"/>
    </location>
</feature>
<keyword evidence="2" id="KW-1133">Transmembrane helix</keyword>
<keyword evidence="5" id="KW-1185">Reference proteome</keyword>
<organism evidence="4 5">
    <name type="scientific">Terrabacter ginsenosidimutans</name>
    <dbReference type="NCBI Taxonomy" id="490575"/>
    <lineage>
        <taxon>Bacteria</taxon>
        <taxon>Bacillati</taxon>
        <taxon>Actinomycetota</taxon>
        <taxon>Actinomycetes</taxon>
        <taxon>Micrococcales</taxon>
        <taxon>Intrasporangiaceae</taxon>
        <taxon>Terrabacter</taxon>
    </lineage>
</organism>
<reference evidence="5" key="1">
    <citation type="journal article" date="2019" name="Int. J. Syst. Evol. Microbiol.">
        <title>The Global Catalogue of Microorganisms (GCM) 10K type strain sequencing project: providing services to taxonomists for standard genome sequencing and annotation.</title>
        <authorList>
            <consortium name="The Broad Institute Genomics Platform"/>
            <consortium name="The Broad Institute Genome Sequencing Center for Infectious Disease"/>
            <person name="Wu L."/>
            <person name="Ma J."/>
        </authorList>
    </citation>
    <scope>NUCLEOTIDE SEQUENCE [LARGE SCALE GENOMIC DNA]</scope>
    <source>
        <strain evidence="5">JCM 17125</strain>
    </source>
</reference>
<proteinExistence type="predicted"/>
<evidence type="ECO:0000313" key="5">
    <source>
        <dbReference type="Proteomes" id="UP001501468"/>
    </source>
</evidence>
<protein>
    <recommendedName>
        <fullName evidence="6">Glycoprotein</fullName>
    </recommendedName>
</protein>
<evidence type="ECO:0000256" key="3">
    <source>
        <dbReference type="SAM" id="SignalP"/>
    </source>
</evidence>
<feature type="transmembrane region" description="Helical" evidence="2">
    <location>
        <begin position="720"/>
        <end position="741"/>
    </location>
</feature>